<dbReference type="Pfam" id="PF07534">
    <property type="entry name" value="TLD"/>
    <property type="match status" value="1"/>
</dbReference>
<dbReference type="Pfam" id="PF02214">
    <property type="entry name" value="BTB_2"/>
    <property type="match status" value="2"/>
</dbReference>
<proteinExistence type="predicted"/>
<reference evidence="3" key="1">
    <citation type="journal article" date="2017" name="bioRxiv">
        <title>Comparative analysis of the genomes of Stylophora pistillata and Acropora digitifera provides evidence for extensive differences between species of corals.</title>
        <authorList>
            <person name="Voolstra C.R."/>
            <person name="Li Y."/>
            <person name="Liew Y.J."/>
            <person name="Baumgarten S."/>
            <person name="Zoccola D."/>
            <person name="Flot J.-F."/>
            <person name="Tambutte S."/>
            <person name="Allemand D."/>
            <person name="Aranda M."/>
        </authorList>
    </citation>
    <scope>NUCLEOTIDE SEQUENCE [LARGE SCALE GENOMIC DNA]</scope>
</reference>
<gene>
    <name evidence="2" type="primary">Kctd21</name>
    <name evidence="2" type="ORF">AWC38_SpisGene5086</name>
</gene>
<dbReference type="SUPFAM" id="SSF54695">
    <property type="entry name" value="POZ domain"/>
    <property type="match status" value="2"/>
</dbReference>
<evidence type="ECO:0000313" key="3">
    <source>
        <dbReference type="Proteomes" id="UP000225706"/>
    </source>
</evidence>
<dbReference type="InterPro" id="IPR011333">
    <property type="entry name" value="SKP1/BTB/POZ_sf"/>
</dbReference>
<evidence type="ECO:0000313" key="2">
    <source>
        <dbReference type="EMBL" id="PFX30111.1"/>
    </source>
</evidence>
<dbReference type="SMART" id="SM00584">
    <property type="entry name" value="TLDc"/>
    <property type="match status" value="1"/>
</dbReference>
<accession>A0A2B4SJP4</accession>
<comment type="caution">
    <text evidence="2">The sequence shown here is derived from an EMBL/GenBank/DDBJ whole genome shotgun (WGS) entry which is preliminary data.</text>
</comment>
<dbReference type="GO" id="GO:0051260">
    <property type="term" value="P:protein homooligomerization"/>
    <property type="evidence" value="ECO:0007669"/>
    <property type="project" value="InterPro"/>
</dbReference>
<protein>
    <submittedName>
        <fullName evidence="2">BTB/POZ domain-containing protein KCTD21</fullName>
    </submittedName>
</protein>
<dbReference type="SMART" id="SM00225">
    <property type="entry name" value="BTB"/>
    <property type="match status" value="1"/>
</dbReference>
<dbReference type="InterPro" id="IPR000210">
    <property type="entry name" value="BTB/POZ_dom"/>
</dbReference>
<dbReference type="Proteomes" id="UP000225706">
    <property type="component" value="Unassembled WGS sequence"/>
</dbReference>
<dbReference type="OrthoDB" id="25620at2759"/>
<dbReference type="InterPro" id="IPR006571">
    <property type="entry name" value="TLDc_dom"/>
</dbReference>
<name>A0A2B4SJP4_STYPI</name>
<evidence type="ECO:0000259" key="1">
    <source>
        <dbReference type="PROSITE" id="PS51886"/>
    </source>
</evidence>
<keyword evidence="3" id="KW-1185">Reference proteome</keyword>
<dbReference type="PANTHER" id="PTHR14499:SF136">
    <property type="entry name" value="GH08630P"/>
    <property type="match status" value="1"/>
</dbReference>
<dbReference type="PANTHER" id="PTHR14499">
    <property type="entry name" value="POTASSIUM CHANNEL TETRAMERIZATION DOMAIN-CONTAINING"/>
    <property type="match status" value="1"/>
</dbReference>
<dbReference type="InterPro" id="IPR003131">
    <property type="entry name" value="T1-type_BTB"/>
</dbReference>
<dbReference type="PROSITE" id="PS51886">
    <property type="entry name" value="TLDC"/>
    <property type="match status" value="1"/>
</dbReference>
<dbReference type="EMBL" id="LSMT01000055">
    <property type="protein sequence ID" value="PFX30111.1"/>
    <property type="molecule type" value="Genomic_DNA"/>
</dbReference>
<dbReference type="Gene3D" id="3.30.710.10">
    <property type="entry name" value="Potassium Channel Kv1.1, Chain A"/>
    <property type="match status" value="2"/>
</dbReference>
<organism evidence="2 3">
    <name type="scientific">Stylophora pistillata</name>
    <name type="common">Smooth cauliflower coral</name>
    <dbReference type="NCBI Taxonomy" id="50429"/>
    <lineage>
        <taxon>Eukaryota</taxon>
        <taxon>Metazoa</taxon>
        <taxon>Cnidaria</taxon>
        <taxon>Anthozoa</taxon>
        <taxon>Hexacorallia</taxon>
        <taxon>Scleractinia</taxon>
        <taxon>Astrocoeniina</taxon>
        <taxon>Pocilloporidae</taxon>
        <taxon>Stylophora</taxon>
    </lineage>
</organism>
<feature type="domain" description="TLDc" evidence="1">
    <location>
        <begin position="173"/>
        <end position="467"/>
    </location>
</feature>
<dbReference type="AlphaFoldDB" id="A0A2B4SJP4"/>
<sequence length="467" mass="52198">MSPCNMATREDQELSLLELAIIKLTEAQNVMAEASDSVNAKVSDALRLMAEAGTLLKKDLDNARVRKEAVEEMTRTLSHVHFASSIKLNVGGKIYNTTLDTLRKDRDSMLCAMFSGRFELKADPDDGAYFIDRDGKLFRYLLNYLSDGDLLYPDDQTVREQLLKEAEIYKIQGIISHLEEAMSPALPSSIIKDEIDESYLLSWLSPGTTFSLLYRASVDGKTPADFHRCCDKKGPTLVVIRGEEHIFGGYTSKSWTSASPMRAIEDSESFLFTLVCPSRGEAMKVNPKPGARGGIRIDFHTLSGFMSKVINSVHSVYHTKRKPCLSAQPLVVRNTALNRPPLSHLRIRPGSVKKSPEMAAKQQSKELNLFEQGQKLIEKGQKLLVQGLENARKEQAAIEEITKTLSVVHFSSTVKLNVGGRIYKTTLDTLRKDPDSMLSAMFSGRFELKADEEDGAYFIDRDGELFR</sequence>